<reference evidence="3" key="1">
    <citation type="journal article" date="2019" name="Int. J. Syst. Evol. Microbiol.">
        <title>The Global Catalogue of Microorganisms (GCM) 10K type strain sequencing project: providing services to taxonomists for standard genome sequencing and annotation.</title>
        <authorList>
            <consortium name="The Broad Institute Genomics Platform"/>
            <consortium name="The Broad Institute Genome Sequencing Center for Infectious Disease"/>
            <person name="Wu L."/>
            <person name="Ma J."/>
        </authorList>
    </citation>
    <scope>NUCLEOTIDE SEQUENCE [LARGE SCALE GENOMIC DNA]</scope>
    <source>
        <strain evidence="3">JCM 9092</strain>
    </source>
</reference>
<dbReference type="Proteomes" id="UP001501637">
    <property type="component" value="Unassembled WGS sequence"/>
</dbReference>
<feature type="region of interest" description="Disordered" evidence="1">
    <location>
        <begin position="1"/>
        <end position="71"/>
    </location>
</feature>
<evidence type="ECO:0000313" key="2">
    <source>
        <dbReference type="EMBL" id="GAA3113741.1"/>
    </source>
</evidence>
<evidence type="ECO:0000256" key="1">
    <source>
        <dbReference type="SAM" id="MobiDB-lite"/>
    </source>
</evidence>
<dbReference type="EMBL" id="BAAAUG010000069">
    <property type="protein sequence ID" value="GAA3113741.1"/>
    <property type="molecule type" value="Genomic_DNA"/>
</dbReference>
<name>A0ABP6ML54_9ACTN</name>
<gene>
    <name evidence="2" type="ORF">GCM10010449_39940</name>
</gene>
<sequence length="71" mass="7367">MKGAIAMSNPQQPEQRRSDKGGATPQDSAELKARQPGMPRRAGVRAHGTDKGDKGGGPGGGTPPEERPDHP</sequence>
<comment type="caution">
    <text evidence="2">The sequence shown here is derived from an EMBL/GenBank/DDBJ whole genome shotgun (WGS) entry which is preliminary data.</text>
</comment>
<protein>
    <submittedName>
        <fullName evidence="2">Uncharacterized protein</fullName>
    </submittedName>
</protein>
<evidence type="ECO:0000313" key="3">
    <source>
        <dbReference type="Proteomes" id="UP001501637"/>
    </source>
</evidence>
<accession>A0ABP6ML54</accession>
<organism evidence="2 3">
    <name type="scientific">Streptomyces rectiviolaceus</name>
    <dbReference type="NCBI Taxonomy" id="332591"/>
    <lineage>
        <taxon>Bacteria</taxon>
        <taxon>Bacillati</taxon>
        <taxon>Actinomycetota</taxon>
        <taxon>Actinomycetes</taxon>
        <taxon>Kitasatosporales</taxon>
        <taxon>Streptomycetaceae</taxon>
        <taxon>Streptomyces</taxon>
    </lineage>
</organism>
<keyword evidence="3" id="KW-1185">Reference proteome</keyword>
<proteinExistence type="predicted"/>